<dbReference type="InterPro" id="IPR022281">
    <property type="entry name" value="ATP-dep_Prtase_HsIV_su"/>
</dbReference>
<dbReference type="GO" id="GO:0046872">
    <property type="term" value="F:metal ion binding"/>
    <property type="evidence" value="ECO:0007669"/>
    <property type="project" value="UniProtKB-KW"/>
</dbReference>
<evidence type="ECO:0000256" key="8">
    <source>
        <dbReference type="ARBA" id="ARBA00022801"/>
    </source>
</evidence>
<dbReference type="Pfam" id="PF00227">
    <property type="entry name" value="Proteasome"/>
    <property type="match status" value="1"/>
</dbReference>
<keyword evidence="5 10" id="KW-0645">Protease</keyword>
<dbReference type="NCBIfam" id="TIGR03692">
    <property type="entry name" value="ATP_dep_HslV"/>
    <property type="match status" value="1"/>
</dbReference>
<dbReference type="Gene3D" id="3.60.20.10">
    <property type="entry name" value="Glutamine Phosphoribosylpyrophosphate, subunit 1, domain 1"/>
    <property type="match status" value="1"/>
</dbReference>
<evidence type="ECO:0000256" key="2">
    <source>
        <dbReference type="ARBA" id="ARBA00006053"/>
    </source>
</evidence>
<dbReference type="SUPFAM" id="SSF56235">
    <property type="entry name" value="N-terminal nucleophile aminohydrolases (Ntn hydrolases)"/>
    <property type="match status" value="1"/>
</dbReference>
<evidence type="ECO:0000256" key="9">
    <source>
        <dbReference type="ARBA" id="ARBA00023053"/>
    </source>
</evidence>
<dbReference type="AlphaFoldDB" id="A0A7X0LLQ5"/>
<organism evidence="10 11">
    <name type="scientific">Algisphaera agarilytica</name>
    <dbReference type="NCBI Taxonomy" id="1385975"/>
    <lineage>
        <taxon>Bacteria</taxon>
        <taxon>Pseudomonadati</taxon>
        <taxon>Planctomycetota</taxon>
        <taxon>Phycisphaerae</taxon>
        <taxon>Phycisphaerales</taxon>
        <taxon>Phycisphaeraceae</taxon>
        <taxon>Algisphaera</taxon>
    </lineage>
</organism>
<dbReference type="GO" id="GO:0051603">
    <property type="term" value="P:proteolysis involved in protein catabolic process"/>
    <property type="evidence" value="ECO:0007669"/>
    <property type="project" value="InterPro"/>
</dbReference>
<dbReference type="InterPro" id="IPR023333">
    <property type="entry name" value="Proteasome_suB-type"/>
</dbReference>
<evidence type="ECO:0000313" key="11">
    <source>
        <dbReference type="Proteomes" id="UP000541810"/>
    </source>
</evidence>
<dbReference type="GO" id="GO:0005839">
    <property type="term" value="C:proteasome core complex"/>
    <property type="evidence" value="ECO:0007669"/>
    <property type="project" value="InterPro"/>
</dbReference>
<comment type="similarity">
    <text evidence="2">Belongs to the peptidase T1B family. HslV subfamily.</text>
</comment>
<evidence type="ECO:0000256" key="7">
    <source>
        <dbReference type="ARBA" id="ARBA00022723"/>
    </source>
</evidence>
<proteinExistence type="inferred from homology"/>
<keyword evidence="6" id="KW-0888">Threonine protease</keyword>
<comment type="caution">
    <text evidence="10">The sequence shown here is derived from an EMBL/GenBank/DDBJ whole genome shotgun (WGS) entry which is preliminary data.</text>
</comment>
<evidence type="ECO:0000256" key="1">
    <source>
        <dbReference type="ARBA" id="ARBA00004496"/>
    </source>
</evidence>
<dbReference type="PANTHER" id="PTHR32194:SF0">
    <property type="entry name" value="ATP-DEPENDENT PROTEASE SUBUNIT HSLV"/>
    <property type="match status" value="1"/>
</dbReference>
<gene>
    <name evidence="10" type="ORF">HNQ40_002965</name>
</gene>
<dbReference type="Proteomes" id="UP000541810">
    <property type="component" value="Unassembled WGS sequence"/>
</dbReference>
<keyword evidence="9" id="KW-0915">Sodium</keyword>
<keyword evidence="3" id="KW-0963">Cytoplasm</keyword>
<protein>
    <submittedName>
        <fullName evidence="10">ATP-dependent HslUV protease subunit HslV</fullName>
        <ecNumber evidence="10">3.4.25.2</ecNumber>
    </submittedName>
</protein>
<sequence>MSKKRNSETRPEIRSTTVLSVRRATPSGGMGVAIAGDGQVTMQNVVAKADAVKVRKLAGLGAEGAGVLVGFAGAAADAFALLERFEATLKETPANVKKAAVELAKQWRTDRALRRLESLLVVADLEVSLLVSGTGDVIEPSDGVIGIGSGGAYATAAARALLTHTEQSAADICLHGLQTAGELCIYSNTNITLLELGG</sequence>
<dbReference type="GO" id="GO:0004298">
    <property type="term" value="F:threonine-type endopeptidase activity"/>
    <property type="evidence" value="ECO:0007669"/>
    <property type="project" value="UniProtKB-KW"/>
</dbReference>
<evidence type="ECO:0000256" key="3">
    <source>
        <dbReference type="ARBA" id="ARBA00022490"/>
    </source>
</evidence>
<comment type="subcellular location">
    <subcellularLocation>
        <location evidence="1">Cytoplasm</location>
    </subcellularLocation>
</comment>
<dbReference type="PROSITE" id="PS51476">
    <property type="entry name" value="PROTEASOME_BETA_2"/>
    <property type="match status" value="1"/>
</dbReference>
<keyword evidence="11" id="KW-1185">Reference proteome</keyword>
<evidence type="ECO:0000256" key="6">
    <source>
        <dbReference type="ARBA" id="ARBA00022698"/>
    </source>
</evidence>
<evidence type="ECO:0000313" key="10">
    <source>
        <dbReference type="EMBL" id="MBB6431159.1"/>
    </source>
</evidence>
<dbReference type="RefSeq" id="WP_184678647.1">
    <property type="nucleotide sequence ID" value="NZ_JACHGY010000001.1"/>
</dbReference>
<keyword evidence="8 10" id="KW-0378">Hydrolase</keyword>
<keyword evidence="4" id="KW-0021">Allosteric enzyme</keyword>
<evidence type="ECO:0000256" key="4">
    <source>
        <dbReference type="ARBA" id="ARBA00022533"/>
    </source>
</evidence>
<dbReference type="EC" id="3.4.25.2" evidence="10"/>
<keyword evidence="7" id="KW-0479">Metal-binding</keyword>
<accession>A0A7X0LLQ5</accession>
<reference evidence="10 11" key="1">
    <citation type="submission" date="2020-08" db="EMBL/GenBank/DDBJ databases">
        <title>Genomic Encyclopedia of Type Strains, Phase IV (KMG-IV): sequencing the most valuable type-strain genomes for metagenomic binning, comparative biology and taxonomic classification.</title>
        <authorList>
            <person name="Goeker M."/>
        </authorList>
    </citation>
    <scope>NUCLEOTIDE SEQUENCE [LARGE SCALE GENOMIC DNA]</scope>
    <source>
        <strain evidence="10 11">DSM 103725</strain>
    </source>
</reference>
<dbReference type="PANTHER" id="PTHR32194">
    <property type="entry name" value="METALLOPROTEASE TLDD"/>
    <property type="match status" value="1"/>
</dbReference>
<dbReference type="EMBL" id="JACHGY010000001">
    <property type="protein sequence ID" value="MBB6431159.1"/>
    <property type="molecule type" value="Genomic_DNA"/>
</dbReference>
<dbReference type="InterPro" id="IPR029055">
    <property type="entry name" value="Ntn_hydrolases_N"/>
</dbReference>
<dbReference type="NCBIfam" id="NF003964">
    <property type="entry name" value="PRK05456.1"/>
    <property type="match status" value="1"/>
</dbReference>
<evidence type="ECO:0000256" key="5">
    <source>
        <dbReference type="ARBA" id="ARBA00022670"/>
    </source>
</evidence>
<dbReference type="GO" id="GO:0009376">
    <property type="term" value="C:HslUV protease complex"/>
    <property type="evidence" value="ECO:0007669"/>
    <property type="project" value="InterPro"/>
</dbReference>
<name>A0A7X0LLQ5_9BACT</name>
<dbReference type="InterPro" id="IPR001353">
    <property type="entry name" value="Proteasome_sua/b"/>
</dbReference>